<keyword evidence="2" id="KW-1185">Reference proteome</keyword>
<reference evidence="1" key="1">
    <citation type="submission" date="2023-10" db="EMBL/GenBank/DDBJ databases">
        <authorList>
            <person name="Domelevo Entfellner J.-B."/>
        </authorList>
    </citation>
    <scope>NUCLEOTIDE SEQUENCE</scope>
</reference>
<organism evidence="1 2">
    <name type="scientific">Sphenostylis stenocarpa</name>
    <dbReference type="NCBI Taxonomy" id="92480"/>
    <lineage>
        <taxon>Eukaryota</taxon>
        <taxon>Viridiplantae</taxon>
        <taxon>Streptophyta</taxon>
        <taxon>Embryophyta</taxon>
        <taxon>Tracheophyta</taxon>
        <taxon>Spermatophyta</taxon>
        <taxon>Magnoliopsida</taxon>
        <taxon>eudicotyledons</taxon>
        <taxon>Gunneridae</taxon>
        <taxon>Pentapetalae</taxon>
        <taxon>rosids</taxon>
        <taxon>fabids</taxon>
        <taxon>Fabales</taxon>
        <taxon>Fabaceae</taxon>
        <taxon>Papilionoideae</taxon>
        <taxon>50 kb inversion clade</taxon>
        <taxon>NPAAA clade</taxon>
        <taxon>indigoferoid/millettioid clade</taxon>
        <taxon>Phaseoleae</taxon>
        <taxon>Sphenostylis</taxon>
    </lineage>
</organism>
<gene>
    <name evidence="1" type="ORF">AYBTSS11_LOCUS30649</name>
</gene>
<sequence length="96" mass="10199">MLATAPPKATGCTPTRSLSLAAAIGCLTLAFSTSPSSAQIRIMLCDEVSSGYIETEKKSGVLSTLFEHAMQYSCPSIYLEALQVIVLAWIGELFVP</sequence>
<dbReference type="AlphaFoldDB" id="A0AA87BCR8"/>
<evidence type="ECO:0000313" key="2">
    <source>
        <dbReference type="Proteomes" id="UP001189624"/>
    </source>
</evidence>
<dbReference type="EMBL" id="OY731408">
    <property type="protein sequence ID" value="CAJ1978455.1"/>
    <property type="molecule type" value="Genomic_DNA"/>
</dbReference>
<evidence type="ECO:0000313" key="1">
    <source>
        <dbReference type="EMBL" id="CAJ1978455.1"/>
    </source>
</evidence>
<accession>A0AA87BCR8</accession>
<protein>
    <submittedName>
        <fullName evidence="1">Uncharacterized protein</fullName>
    </submittedName>
</protein>
<name>A0AA87BCR8_9FABA</name>
<dbReference type="Proteomes" id="UP001189624">
    <property type="component" value="Chromosome 11"/>
</dbReference>
<proteinExistence type="predicted"/>
<dbReference type="Gramene" id="rna-AYBTSS11_LOCUS30649">
    <property type="protein sequence ID" value="CAJ1978455.1"/>
    <property type="gene ID" value="gene-AYBTSS11_LOCUS30649"/>
</dbReference>